<protein>
    <submittedName>
        <fullName evidence="1">O-acyltransferase WSD1</fullName>
    </submittedName>
</protein>
<accession>A0A2K3JTQ3</accession>
<reference evidence="1 2" key="1">
    <citation type="journal article" date="2014" name="Am. J. Bot.">
        <title>Genome assembly and annotation for red clover (Trifolium pratense; Fabaceae).</title>
        <authorList>
            <person name="Istvanek J."/>
            <person name="Jaros M."/>
            <person name="Krenek A."/>
            <person name="Repkova J."/>
        </authorList>
    </citation>
    <scope>NUCLEOTIDE SEQUENCE [LARGE SCALE GENOMIC DNA]</scope>
    <source>
        <strain evidence="2">cv. Tatra</strain>
        <tissue evidence="1">Young leaves</tissue>
    </source>
</reference>
<evidence type="ECO:0000313" key="2">
    <source>
        <dbReference type="Proteomes" id="UP000236291"/>
    </source>
</evidence>
<proteinExistence type="predicted"/>
<reference evidence="1 2" key="2">
    <citation type="journal article" date="2017" name="Front. Plant Sci.">
        <title>Gene Classification and Mining of Molecular Markers Useful in Red Clover (Trifolium pratense) Breeding.</title>
        <authorList>
            <person name="Istvanek J."/>
            <person name="Dluhosova J."/>
            <person name="Dluhos P."/>
            <person name="Patkova L."/>
            <person name="Nedelnik J."/>
            <person name="Repkova J."/>
        </authorList>
    </citation>
    <scope>NUCLEOTIDE SEQUENCE [LARGE SCALE GENOMIC DNA]</scope>
    <source>
        <strain evidence="2">cv. Tatra</strain>
        <tissue evidence="1">Young leaves</tissue>
    </source>
</reference>
<dbReference type="EMBL" id="ASHM01076536">
    <property type="protein sequence ID" value="PNX57431.1"/>
    <property type="molecule type" value="Genomic_DNA"/>
</dbReference>
<evidence type="ECO:0000313" key="1">
    <source>
        <dbReference type="EMBL" id="PNX57431.1"/>
    </source>
</evidence>
<keyword evidence="1" id="KW-0808">Transferase</keyword>
<dbReference type="Proteomes" id="UP000236291">
    <property type="component" value="Unassembled WGS sequence"/>
</dbReference>
<dbReference type="GO" id="GO:0016746">
    <property type="term" value="F:acyltransferase activity"/>
    <property type="evidence" value="ECO:0007669"/>
    <property type="project" value="UniProtKB-KW"/>
</dbReference>
<comment type="caution">
    <text evidence="1">The sequence shown here is derived from an EMBL/GenBank/DDBJ whole genome shotgun (WGS) entry which is preliminary data.</text>
</comment>
<organism evidence="1 2">
    <name type="scientific">Trifolium pratense</name>
    <name type="common">Red clover</name>
    <dbReference type="NCBI Taxonomy" id="57577"/>
    <lineage>
        <taxon>Eukaryota</taxon>
        <taxon>Viridiplantae</taxon>
        <taxon>Streptophyta</taxon>
        <taxon>Embryophyta</taxon>
        <taxon>Tracheophyta</taxon>
        <taxon>Spermatophyta</taxon>
        <taxon>Magnoliopsida</taxon>
        <taxon>eudicotyledons</taxon>
        <taxon>Gunneridae</taxon>
        <taxon>Pentapetalae</taxon>
        <taxon>rosids</taxon>
        <taxon>fabids</taxon>
        <taxon>Fabales</taxon>
        <taxon>Fabaceae</taxon>
        <taxon>Papilionoideae</taxon>
        <taxon>50 kb inversion clade</taxon>
        <taxon>NPAAA clade</taxon>
        <taxon>Hologalegina</taxon>
        <taxon>IRL clade</taxon>
        <taxon>Trifolieae</taxon>
        <taxon>Trifolium</taxon>
    </lineage>
</organism>
<sequence length="70" mass="8182">DHIPDRWQWQPDLDTDYTIRGAYQFLTAQDAVTLDVAAGLIWHSQVPLKLMDWLLFGDCSDYFRSLCSVY</sequence>
<keyword evidence="1" id="KW-0012">Acyltransferase</keyword>
<name>A0A2K3JTQ3_TRIPR</name>
<gene>
    <name evidence="1" type="ORF">L195_g050397</name>
</gene>
<dbReference type="AlphaFoldDB" id="A0A2K3JTQ3"/>
<feature type="non-terminal residue" evidence="1">
    <location>
        <position position="1"/>
    </location>
</feature>